<dbReference type="SUPFAM" id="SSF101148">
    <property type="entry name" value="Plant invertase/pectin methylesterase inhibitor"/>
    <property type="match status" value="1"/>
</dbReference>
<sequence>MTTPPPTLTLLLLCLSISAATATDDNLIKDTCAKTQYPKTCVSALSAYPNGSATDVAGLASIALSIAADNAAATSTHISKLLQSTSTTADPAIEQALQDCSDEYGDAVDQLEDSLAALDSDAYGDVNAWVAAAMTDSDTCEQAFADAGKVSVLGDRSGGFKELCSIALSIVSFWGDLVL</sequence>
<feature type="signal peptide" evidence="4">
    <location>
        <begin position="1"/>
        <end position="22"/>
    </location>
</feature>
<evidence type="ECO:0000256" key="4">
    <source>
        <dbReference type="SAM" id="SignalP"/>
    </source>
</evidence>
<dbReference type="FunFam" id="1.20.140.40:FF:000008">
    <property type="entry name" value="Invertase/pectin methylesterase inhibitor family protein"/>
    <property type="match status" value="1"/>
</dbReference>
<dbReference type="InterPro" id="IPR035513">
    <property type="entry name" value="Invertase/methylesterase_inhib"/>
</dbReference>
<dbReference type="PANTHER" id="PTHR31080:SF296">
    <property type="entry name" value="OS05G0360900 PROTEIN"/>
    <property type="match status" value="1"/>
</dbReference>
<keyword evidence="7" id="KW-1185">Reference proteome</keyword>
<evidence type="ECO:0000313" key="7">
    <source>
        <dbReference type="Proteomes" id="UP001180020"/>
    </source>
</evidence>
<dbReference type="Proteomes" id="UP001180020">
    <property type="component" value="Unassembled WGS sequence"/>
</dbReference>
<evidence type="ECO:0000256" key="1">
    <source>
        <dbReference type="ARBA" id="ARBA00022729"/>
    </source>
</evidence>
<dbReference type="Gene3D" id="1.20.140.40">
    <property type="entry name" value="Invertase/pectin methylesterase inhibitor family protein"/>
    <property type="match status" value="1"/>
</dbReference>
<dbReference type="CDD" id="cd15801">
    <property type="entry name" value="PMEI-like_1"/>
    <property type="match status" value="1"/>
</dbReference>
<dbReference type="Pfam" id="PF04043">
    <property type="entry name" value="PMEI"/>
    <property type="match status" value="1"/>
</dbReference>
<keyword evidence="1 4" id="KW-0732">Signal</keyword>
<evidence type="ECO:0000256" key="3">
    <source>
        <dbReference type="ARBA" id="ARBA00038471"/>
    </source>
</evidence>
<protein>
    <recommendedName>
        <fullName evidence="5">Pectinesterase inhibitor domain-containing protein</fullName>
    </recommendedName>
</protein>
<proteinExistence type="inferred from homology"/>
<evidence type="ECO:0000313" key="6">
    <source>
        <dbReference type="EMBL" id="KAK1316609.1"/>
    </source>
</evidence>
<dbReference type="AlphaFoldDB" id="A0AAV9ET46"/>
<dbReference type="SMART" id="SM00856">
    <property type="entry name" value="PMEI"/>
    <property type="match status" value="1"/>
</dbReference>
<comment type="caution">
    <text evidence="6">The sequence shown here is derived from an EMBL/GenBank/DDBJ whole genome shotgun (WGS) entry which is preliminary data.</text>
</comment>
<accession>A0AAV9ET46</accession>
<name>A0AAV9ET46_ACOCL</name>
<dbReference type="PANTHER" id="PTHR31080">
    <property type="entry name" value="PECTINESTERASE INHIBITOR-LIKE"/>
    <property type="match status" value="1"/>
</dbReference>
<feature type="domain" description="Pectinesterase inhibitor" evidence="5">
    <location>
        <begin position="23"/>
        <end position="170"/>
    </location>
</feature>
<dbReference type="InterPro" id="IPR051955">
    <property type="entry name" value="PME_Inhibitor"/>
</dbReference>
<comment type="similarity">
    <text evidence="3">Belongs to the PMEI family.</text>
</comment>
<feature type="chain" id="PRO_5043462870" description="Pectinesterase inhibitor domain-containing protein" evidence="4">
    <location>
        <begin position="23"/>
        <end position="179"/>
    </location>
</feature>
<dbReference type="NCBIfam" id="TIGR01614">
    <property type="entry name" value="PME_inhib"/>
    <property type="match status" value="1"/>
</dbReference>
<reference evidence="6" key="2">
    <citation type="submission" date="2023-06" db="EMBL/GenBank/DDBJ databases">
        <authorList>
            <person name="Ma L."/>
            <person name="Liu K.-W."/>
            <person name="Li Z."/>
            <person name="Hsiao Y.-Y."/>
            <person name="Qi Y."/>
            <person name="Fu T."/>
            <person name="Tang G."/>
            <person name="Zhang D."/>
            <person name="Sun W.-H."/>
            <person name="Liu D.-K."/>
            <person name="Li Y."/>
            <person name="Chen G.-Z."/>
            <person name="Liu X.-D."/>
            <person name="Liao X.-Y."/>
            <person name="Jiang Y.-T."/>
            <person name="Yu X."/>
            <person name="Hao Y."/>
            <person name="Huang J."/>
            <person name="Zhao X.-W."/>
            <person name="Ke S."/>
            <person name="Chen Y.-Y."/>
            <person name="Wu W.-L."/>
            <person name="Hsu J.-L."/>
            <person name="Lin Y.-F."/>
            <person name="Huang M.-D."/>
            <person name="Li C.-Y."/>
            <person name="Huang L."/>
            <person name="Wang Z.-W."/>
            <person name="Zhao X."/>
            <person name="Zhong W.-Y."/>
            <person name="Peng D.-H."/>
            <person name="Ahmad S."/>
            <person name="Lan S."/>
            <person name="Zhang J.-S."/>
            <person name="Tsai W.-C."/>
            <person name="Van De Peer Y."/>
            <person name="Liu Z.-J."/>
        </authorList>
    </citation>
    <scope>NUCLEOTIDE SEQUENCE</scope>
    <source>
        <strain evidence="6">CP</strain>
        <tissue evidence="6">Leaves</tissue>
    </source>
</reference>
<dbReference type="GO" id="GO:0046910">
    <property type="term" value="F:pectinesterase inhibitor activity"/>
    <property type="evidence" value="ECO:0007669"/>
    <property type="project" value="UniProtKB-ARBA"/>
</dbReference>
<dbReference type="InterPro" id="IPR006501">
    <property type="entry name" value="Pectinesterase_inhib_dom"/>
</dbReference>
<gene>
    <name evidence="6" type="ORF">QJS10_CPA05g00335</name>
</gene>
<organism evidence="6 7">
    <name type="scientific">Acorus calamus</name>
    <name type="common">Sweet flag</name>
    <dbReference type="NCBI Taxonomy" id="4465"/>
    <lineage>
        <taxon>Eukaryota</taxon>
        <taxon>Viridiplantae</taxon>
        <taxon>Streptophyta</taxon>
        <taxon>Embryophyta</taxon>
        <taxon>Tracheophyta</taxon>
        <taxon>Spermatophyta</taxon>
        <taxon>Magnoliopsida</taxon>
        <taxon>Liliopsida</taxon>
        <taxon>Acoraceae</taxon>
        <taxon>Acorus</taxon>
    </lineage>
</organism>
<evidence type="ECO:0000256" key="2">
    <source>
        <dbReference type="ARBA" id="ARBA00023157"/>
    </source>
</evidence>
<reference evidence="6" key="1">
    <citation type="journal article" date="2023" name="Nat. Commun.">
        <title>Diploid and tetraploid genomes of Acorus and the evolution of monocots.</title>
        <authorList>
            <person name="Ma L."/>
            <person name="Liu K.W."/>
            <person name="Li Z."/>
            <person name="Hsiao Y.Y."/>
            <person name="Qi Y."/>
            <person name="Fu T."/>
            <person name="Tang G.D."/>
            <person name="Zhang D."/>
            <person name="Sun W.H."/>
            <person name="Liu D.K."/>
            <person name="Li Y."/>
            <person name="Chen G.Z."/>
            <person name="Liu X.D."/>
            <person name="Liao X.Y."/>
            <person name="Jiang Y.T."/>
            <person name="Yu X."/>
            <person name="Hao Y."/>
            <person name="Huang J."/>
            <person name="Zhao X.W."/>
            <person name="Ke S."/>
            <person name="Chen Y.Y."/>
            <person name="Wu W.L."/>
            <person name="Hsu J.L."/>
            <person name="Lin Y.F."/>
            <person name="Huang M.D."/>
            <person name="Li C.Y."/>
            <person name="Huang L."/>
            <person name="Wang Z.W."/>
            <person name="Zhao X."/>
            <person name="Zhong W.Y."/>
            <person name="Peng D.H."/>
            <person name="Ahmad S."/>
            <person name="Lan S."/>
            <person name="Zhang J.S."/>
            <person name="Tsai W.C."/>
            <person name="Van de Peer Y."/>
            <person name="Liu Z.J."/>
        </authorList>
    </citation>
    <scope>NUCLEOTIDE SEQUENCE</scope>
    <source>
        <strain evidence="6">CP</strain>
    </source>
</reference>
<evidence type="ECO:0000259" key="5">
    <source>
        <dbReference type="SMART" id="SM00856"/>
    </source>
</evidence>
<keyword evidence="2" id="KW-1015">Disulfide bond</keyword>
<dbReference type="EMBL" id="JAUJYO010000005">
    <property type="protein sequence ID" value="KAK1316609.1"/>
    <property type="molecule type" value="Genomic_DNA"/>
</dbReference>